<protein>
    <submittedName>
        <fullName evidence="2">Uncharacterized protein</fullName>
    </submittedName>
</protein>
<feature type="compositionally biased region" description="Basic and acidic residues" evidence="1">
    <location>
        <begin position="239"/>
        <end position="259"/>
    </location>
</feature>
<evidence type="ECO:0000313" key="3">
    <source>
        <dbReference type="Proteomes" id="UP001165289"/>
    </source>
</evidence>
<feature type="compositionally biased region" description="Polar residues" evidence="1">
    <location>
        <begin position="214"/>
        <end position="238"/>
    </location>
</feature>
<dbReference type="Proteomes" id="UP001165289">
    <property type="component" value="Unassembled WGS sequence"/>
</dbReference>
<feature type="compositionally biased region" description="Basic and acidic residues" evidence="1">
    <location>
        <begin position="142"/>
        <end position="161"/>
    </location>
</feature>
<gene>
    <name evidence="2" type="ORF">LOD99_7364</name>
</gene>
<feature type="region of interest" description="Disordered" evidence="1">
    <location>
        <begin position="71"/>
        <end position="260"/>
    </location>
</feature>
<comment type="caution">
    <text evidence="2">The sequence shown here is derived from an EMBL/GenBank/DDBJ whole genome shotgun (WGS) entry which is preliminary data.</text>
</comment>
<feature type="compositionally biased region" description="Polar residues" evidence="1">
    <location>
        <begin position="162"/>
        <end position="172"/>
    </location>
</feature>
<dbReference type="AlphaFoldDB" id="A0AAV7JUH2"/>
<sequence>MSKYCPDDKCGFYDKYRRGYPNVRARNCPYCGKELILKKQIEAALGAKDIYTVENLLVDLTEIPDSDTSISINKDVTPIPSTSTNEHPNIKTEPQTQIIDKVVHDKDKHTDNEKDTTDKEKISDNIHLPMKVKVLSDENPAEEEKRDEAVVRKSDNKRKCPDSNSPELNQSQKKQRTKQKLSDSESTTSDTTRGHKPIVPYSPITDSSTDSDTNEIPKNTTQPKSEQTTDKLTASSVAEDNKDEKKRKREKEEEIREAGLDVAPRKSLRLADKGRLEISENPTSAIPESETPSVNIQFKTLILKEFYSKIESIHLKILSENIGNMKNSIELTKFTDVKLLSGEFVTLCGTLKYPISSINCGYIWFPYRYCLIHSDANESFEDLHNELIHNYMRCFNWKVNKTLIDSLNNNTYLQYDMMILPEISKDSTLFGLFKKAFNFFTGSDREFPFKNLSERRSTSLQVLLLSNFDTESSLSYYNPGQFIDQFIFLVDELIRCYFTYPDNAVAFWESYSNRFHLSPEHLIKKLVIDWIQARCEYNTTIDLKSKVYHFYLSCYLIQHYKLNNEGLNLKLIEMIKESIEPILSGNYCIFDNIIPLSTGEDLRTTIYISIIEFIFKR</sequence>
<organism evidence="2 3">
    <name type="scientific">Oopsacas minuta</name>
    <dbReference type="NCBI Taxonomy" id="111878"/>
    <lineage>
        <taxon>Eukaryota</taxon>
        <taxon>Metazoa</taxon>
        <taxon>Porifera</taxon>
        <taxon>Hexactinellida</taxon>
        <taxon>Hexasterophora</taxon>
        <taxon>Lyssacinosida</taxon>
        <taxon>Leucopsacidae</taxon>
        <taxon>Oopsacas</taxon>
    </lineage>
</organism>
<proteinExistence type="predicted"/>
<name>A0AAV7JUH2_9METZ</name>
<reference evidence="2 3" key="1">
    <citation type="journal article" date="2023" name="BMC Biol.">
        <title>The compact genome of the sponge Oopsacas minuta (Hexactinellida) is lacking key metazoan core genes.</title>
        <authorList>
            <person name="Santini S."/>
            <person name="Schenkelaars Q."/>
            <person name="Jourda C."/>
            <person name="Duchesne M."/>
            <person name="Belahbib H."/>
            <person name="Rocher C."/>
            <person name="Selva M."/>
            <person name="Riesgo A."/>
            <person name="Vervoort M."/>
            <person name="Leys S.P."/>
            <person name="Kodjabachian L."/>
            <person name="Le Bivic A."/>
            <person name="Borchiellini C."/>
            <person name="Claverie J.M."/>
            <person name="Renard E."/>
        </authorList>
    </citation>
    <scope>NUCLEOTIDE SEQUENCE [LARGE SCALE GENOMIC DNA]</scope>
    <source>
        <strain evidence="2">SPO-2</strain>
    </source>
</reference>
<dbReference type="EMBL" id="JAKMXF010000299">
    <property type="protein sequence ID" value="KAI6652350.1"/>
    <property type="molecule type" value="Genomic_DNA"/>
</dbReference>
<accession>A0AAV7JUH2</accession>
<keyword evidence="3" id="KW-1185">Reference proteome</keyword>
<feature type="compositionally biased region" description="Polar residues" evidence="1">
    <location>
        <begin position="71"/>
        <end position="97"/>
    </location>
</feature>
<evidence type="ECO:0000313" key="2">
    <source>
        <dbReference type="EMBL" id="KAI6652350.1"/>
    </source>
</evidence>
<feature type="compositionally biased region" description="Basic and acidic residues" evidence="1">
    <location>
        <begin position="101"/>
        <end position="124"/>
    </location>
</feature>
<evidence type="ECO:0000256" key="1">
    <source>
        <dbReference type="SAM" id="MobiDB-lite"/>
    </source>
</evidence>